<evidence type="ECO:0000313" key="6">
    <source>
        <dbReference type="EMBL" id="KGX85874.1"/>
    </source>
</evidence>
<comment type="caution">
    <text evidence="6">The sequence shown here is derived from an EMBL/GenBank/DDBJ whole genome shotgun (WGS) entry which is preliminary data.</text>
</comment>
<evidence type="ECO:0000256" key="2">
    <source>
        <dbReference type="ARBA" id="ARBA00022692"/>
    </source>
</evidence>
<gene>
    <name evidence="6" type="ORF">N784_06720</name>
</gene>
<evidence type="ECO:0000256" key="3">
    <source>
        <dbReference type="ARBA" id="ARBA00022989"/>
    </source>
</evidence>
<organism evidence="6 7">
    <name type="scientific">Pontibacillus litoralis JSM 072002</name>
    <dbReference type="NCBI Taxonomy" id="1385512"/>
    <lineage>
        <taxon>Bacteria</taxon>
        <taxon>Bacillati</taxon>
        <taxon>Bacillota</taxon>
        <taxon>Bacilli</taxon>
        <taxon>Bacillales</taxon>
        <taxon>Bacillaceae</taxon>
        <taxon>Pontibacillus</taxon>
    </lineage>
</organism>
<dbReference type="Gene3D" id="3.40.50.300">
    <property type="entry name" value="P-loop containing nucleotide triphosphate hydrolases"/>
    <property type="match status" value="1"/>
</dbReference>
<dbReference type="GO" id="GO:0016020">
    <property type="term" value="C:membrane"/>
    <property type="evidence" value="ECO:0007669"/>
    <property type="project" value="UniProtKB-SubCell"/>
</dbReference>
<proteinExistence type="predicted"/>
<keyword evidence="3" id="KW-1133">Transmembrane helix</keyword>
<comment type="subcellular location">
    <subcellularLocation>
        <location evidence="1">Membrane</location>
        <topology evidence="1">Multi-pass membrane protein</topology>
    </subcellularLocation>
</comment>
<dbReference type="AlphaFoldDB" id="A0A0A5G1F7"/>
<dbReference type="eggNOG" id="COG3596">
    <property type="taxonomic scope" value="Bacteria"/>
</dbReference>
<evidence type="ECO:0000256" key="1">
    <source>
        <dbReference type="ARBA" id="ARBA00004141"/>
    </source>
</evidence>
<dbReference type="GO" id="GO:0005525">
    <property type="term" value="F:GTP binding"/>
    <property type="evidence" value="ECO:0007669"/>
    <property type="project" value="InterPro"/>
</dbReference>
<name>A0A0A5G1F7_9BACI</name>
<dbReference type="Proteomes" id="UP000030401">
    <property type="component" value="Unassembled WGS sequence"/>
</dbReference>
<dbReference type="InterPro" id="IPR006073">
    <property type="entry name" value="GTP-bd"/>
</dbReference>
<dbReference type="STRING" id="1385512.N784_06720"/>
<reference evidence="6 7" key="1">
    <citation type="submission" date="2013-08" db="EMBL/GenBank/DDBJ databases">
        <authorList>
            <person name="Huang J."/>
            <person name="Wang G."/>
        </authorList>
    </citation>
    <scope>NUCLEOTIDE SEQUENCE [LARGE SCALE GENOMIC DNA]</scope>
    <source>
        <strain evidence="6 7">JSM 072002</strain>
    </source>
</reference>
<dbReference type="Pfam" id="PF01926">
    <property type="entry name" value="MMR_HSR1"/>
    <property type="match status" value="1"/>
</dbReference>
<dbReference type="eggNOG" id="COG3597">
    <property type="taxonomic scope" value="Bacteria"/>
</dbReference>
<accession>A0A0A5G1F7</accession>
<keyword evidence="4" id="KW-0472">Membrane</keyword>
<dbReference type="InterPro" id="IPR021147">
    <property type="entry name" value="DUF697"/>
</dbReference>
<evidence type="ECO:0000256" key="4">
    <source>
        <dbReference type="ARBA" id="ARBA00023136"/>
    </source>
</evidence>
<keyword evidence="2" id="KW-0812">Transmembrane</keyword>
<evidence type="ECO:0000259" key="5">
    <source>
        <dbReference type="Pfam" id="PF01926"/>
    </source>
</evidence>
<dbReference type="EMBL" id="AVPG01000018">
    <property type="protein sequence ID" value="KGX85874.1"/>
    <property type="molecule type" value="Genomic_DNA"/>
</dbReference>
<dbReference type="RefSeq" id="WP_036835040.1">
    <property type="nucleotide sequence ID" value="NZ_AVPG01000018.1"/>
</dbReference>
<sequence>MENTTNNKKDFSFEDILEELESDFKKMVKPNIMIAGKTGVGKSTLINSIFRENMVETGTGKPVTQHLKRISKDSVPVNLFDTKGLELEDIAREEVRNELLGEIESREKSNDVSEHIHLMWYCISYESGRIEKEEIEWIELFSKKMPVILVLTQCISDDETFSKDIDNLNLPVVNTVKLLASPKKIMGNFEVPPYGLSTLVQLTFQVLPEATKKAFVNAQKTDIKLKVEQAKKWSLGFIASSFGVGFTPIPFSDAVALAGIQITLITKITNIFGFPHSRAFMQTIISAIAGSGTASLVGRAIVGNILKFIPGVGTFTGGLINGTVASTITTSLAFAYIKVCEKLSTVEDLEDLSHEDIAKMVKEEFEKELKKKK</sequence>
<dbReference type="InterPro" id="IPR027417">
    <property type="entry name" value="P-loop_NTPase"/>
</dbReference>
<evidence type="ECO:0000313" key="7">
    <source>
        <dbReference type="Proteomes" id="UP000030401"/>
    </source>
</evidence>
<keyword evidence="7" id="KW-1185">Reference proteome</keyword>
<feature type="domain" description="G" evidence="5">
    <location>
        <begin position="32"/>
        <end position="152"/>
    </location>
</feature>
<dbReference type="Pfam" id="PF05128">
    <property type="entry name" value="DUF697"/>
    <property type="match status" value="1"/>
</dbReference>
<protein>
    <submittedName>
        <fullName evidence="6">GTP-binding protein</fullName>
    </submittedName>
</protein>
<dbReference type="OrthoDB" id="9255830at2"/>
<dbReference type="SUPFAM" id="SSF52540">
    <property type="entry name" value="P-loop containing nucleoside triphosphate hydrolases"/>
    <property type="match status" value="1"/>
</dbReference>